<dbReference type="PROSITE" id="PS51464">
    <property type="entry name" value="SIS"/>
    <property type="match status" value="2"/>
</dbReference>
<dbReference type="InterPro" id="IPR046348">
    <property type="entry name" value="SIS_dom_sf"/>
</dbReference>
<comment type="catalytic activity">
    <reaction evidence="1 10">
        <text>D-fructose 6-phosphate + L-glutamine = D-glucosamine 6-phosphate + L-glutamate</text>
        <dbReference type="Rhea" id="RHEA:13237"/>
        <dbReference type="ChEBI" id="CHEBI:29985"/>
        <dbReference type="ChEBI" id="CHEBI:58359"/>
        <dbReference type="ChEBI" id="CHEBI:58725"/>
        <dbReference type="ChEBI" id="CHEBI:61527"/>
        <dbReference type="EC" id="2.6.1.16"/>
    </reaction>
</comment>
<evidence type="ECO:0000256" key="8">
    <source>
        <dbReference type="ARBA" id="ARBA00022737"/>
    </source>
</evidence>
<evidence type="ECO:0000256" key="1">
    <source>
        <dbReference type="ARBA" id="ARBA00001031"/>
    </source>
</evidence>
<organism evidence="13 14">
    <name type="scientific">Candidatus Avisuccinivibrio stercorigallinarum</name>
    <dbReference type="NCBI Taxonomy" id="2840704"/>
    <lineage>
        <taxon>Bacteria</taxon>
        <taxon>Pseudomonadati</taxon>
        <taxon>Pseudomonadota</taxon>
        <taxon>Gammaproteobacteria</taxon>
        <taxon>Aeromonadales</taxon>
        <taxon>Succinivibrionaceae</taxon>
        <taxon>Succinivibrionaceae incertae sedis</taxon>
        <taxon>Candidatus Avisuccinivibrio</taxon>
    </lineage>
</organism>
<dbReference type="InterPro" id="IPR035490">
    <property type="entry name" value="GlmS/FrlB_SIS"/>
</dbReference>
<accession>A0A9D9GPZ2</accession>
<evidence type="ECO:0000256" key="5">
    <source>
        <dbReference type="ARBA" id="ARBA00022490"/>
    </source>
</evidence>
<evidence type="ECO:0000313" key="14">
    <source>
        <dbReference type="Proteomes" id="UP000823631"/>
    </source>
</evidence>
<comment type="caution">
    <text evidence="13">The sequence shown here is derived from an EMBL/GenBank/DDBJ whole genome shotgun (WGS) entry which is preliminary data.</text>
</comment>
<comment type="subunit">
    <text evidence="10">Homodimer.</text>
</comment>
<dbReference type="EMBL" id="JADINH010000113">
    <property type="protein sequence ID" value="MBO8415807.1"/>
    <property type="molecule type" value="Genomic_DNA"/>
</dbReference>
<dbReference type="SUPFAM" id="SSF56235">
    <property type="entry name" value="N-terminal nucleophile aminohydrolases (Ntn hydrolases)"/>
    <property type="match status" value="1"/>
</dbReference>
<dbReference type="HAMAP" id="MF_00164">
    <property type="entry name" value="GlmS"/>
    <property type="match status" value="1"/>
</dbReference>
<name>A0A9D9GPZ2_9GAMM</name>
<dbReference type="FunFam" id="3.40.50.10490:FF:000001">
    <property type="entry name" value="Glutamine--fructose-6-phosphate aminotransferase [isomerizing]"/>
    <property type="match status" value="1"/>
</dbReference>
<dbReference type="Proteomes" id="UP000823631">
    <property type="component" value="Unassembled WGS sequence"/>
</dbReference>
<sequence length="609" mass="65889">MCGIVGAVAKRPLAEILLTGLSALEYRGYDSAGIAFVNHGSLELVKTTGKVQALKDEVAARQVDGFLGIAHTRWATHGSPTPENAHPHTAGTLAMVHNGIIENYQDLKTELAAKGITFYSQTDSEVLVKLINEYKVSGLELHAALQKALCRVKGSYAVALIDSTDPDHLYLAKKGSPLVIGLGIGENFAASDVLALLPVTSRFIYLEDGDSAVLSRENEEIFDSDGLHIERDCSHLEVSASSISKGPYKHYMQKEIFEQPEALENTILGRLTTDNVSEEAFMQASPELFKHIEHIEIAACGTSYHAGLVGKYYLEEYAGISTSVTIASEYRYKRTIVPRHSLFVTLSQSGETADTLAALKLAKTQGYEAALCICNAANSSLVRLSDVIFLTRAGTEIGVASTKAFTTQLMALFMLTLALGRANGSIDALHGAAFVKALQRAPAEVRGILKQDEKIKELARNFAGLQHALFLGRGAMYPIALEGALKLKEISYIHAEGYASGELKHGPIALIDANMPVIVIAPKDELLSKLLSNIEEVRARGGRLYLFAGSDTRIAENEQCQVISIDNQDNLLSPITFTVPLQLLAYHVAIINGTDVDQPRNLAKSVTVE</sequence>
<evidence type="ECO:0000256" key="10">
    <source>
        <dbReference type="HAMAP-Rule" id="MF_00164"/>
    </source>
</evidence>
<dbReference type="EC" id="2.6.1.16" evidence="3 10"/>
<dbReference type="GO" id="GO:0004360">
    <property type="term" value="F:glutamine-fructose-6-phosphate transaminase (isomerizing) activity"/>
    <property type="evidence" value="ECO:0007669"/>
    <property type="project" value="UniProtKB-UniRule"/>
</dbReference>
<evidence type="ECO:0000313" key="13">
    <source>
        <dbReference type="EMBL" id="MBO8415807.1"/>
    </source>
</evidence>
<evidence type="ECO:0000256" key="6">
    <source>
        <dbReference type="ARBA" id="ARBA00022576"/>
    </source>
</evidence>
<dbReference type="GO" id="GO:0005829">
    <property type="term" value="C:cytosol"/>
    <property type="evidence" value="ECO:0007669"/>
    <property type="project" value="TreeGrafter"/>
</dbReference>
<evidence type="ECO:0000256" key="9">
    <source>
        <dbReference type="ARBA" id="ARBA00022962"/>
    </source>
</evidence>
<dbReference type="GO" id="GO:0006002">
    <property type="term" value="P:fructose 6-phosphate metabolic process"/>
    <property type="evidence" value="ECO:0007669"/>
    <property type="project" value="TreeGrafter"/>
</dbReference>
<dbReference type="InterPro" id="IPR047084">
    <property type="entry name" value="GFAT_N"/>
</dbReference>
<evidence type="ECO:0000256" key="7">
    <source>
        <dbReference type="ARBA" id="ARBA00022679"/>
    </source>
</evidence>
<evidence type="ECO:0000256" key="3">
    <source>
        <dbReference type="ARBA" id="ARBA00012916"/>
    </source>
</evidence>
<dbReference type="PANTHER" id="PTHR10937">
    <property type="entry name" value="GLUCOSAMINE--FRUCTOSE-6-PHOSPHATE AMINOTRANSFERASE, ISOMERIZING"/>
    <property type="match status" value="1"/>
</dbReference>
<dbReference type="InterPro" id="IPR035466">
    <property type="entry name" value="GlmS/AgaS_SIS"/>
</dbReference>
<reference evidence="13" key="2">
    <citation type="journal article" date="2021" name="PeerJ">
        <title>Extensive microbial diversity within the chicken gut microbiome revealed by metagenomics and culture.</title>
        <authorList>
            <person name="Gilroy R."/>
            <person name="Ravi A."/>
            <person name="Getino M."/>
            <person name="Pursley I."/>
            <person name="Horton D.L."/>
            <person name="Alikhan N.F."/>
            <person name="Baker D."/>
            <person name="Gharbi K."/>
            <person name="Hall N."/>
            <person name="Watson M."/>
            <person name="Adriaenssens E.M."/>
            <person name="Foster-Nyarko E."/>
            <person name="Jarju S."/>
            <person name="Secka A."/>
            <person name="Antonio M."/>
            <person name="Oren A."/>
            <person name="Chaudhuri R.R."/>
            <person name="La Ragione R."/>
            <person name="Hildebrand F."/>
            <person name="Pallen M.J."/>
        </authorList>
    </citation>
    <scope>NUCLEOTIDE SEQUENCE</scope>
    <source>
        <strain evidence="13">17213</strain>
    </source>
</reference>
<dbReference type="PROSITE" id="PS51278">
    <property type="entry name" value="GATASE_TYPE_2"/>
    <property type="match status" value="1"/>
</dbReference>
<keyword evidence="9" id="KW-0315">Glutamine amidotransferase</keyword>
<keyword evidence="5 10" id="KW-0963">Cytoplasm</keyword>
<dbReference type="AlphaFoldDB" id="A0A9D9GPZ2"/>
<dbReference type="Pfam" id="PF01380">
    <property type="entry name" value="SIS"/>
    <property type="match status" value="2"/>
</dbReference>
<dbReference type="InterPro" id="IPR029055">
    <property type="entry name" value="Ntn_hydrolases_N"/>
</dbReference>
<reference evidence="13" key="1">
    <citation type="submission" date="2020-10" db="EMBL/GenBank/DDBJ databases">
        <authorList>
            <person name="Gilroy R."/>
        </authorList>
    </citation>
    <scope>NUCLEOTIDE SEQUENCE</scope>
    <source>
        <strain evidence="13">17213</strain>
    </source>
</reference>
<keyword evidence="7 10" id="KW-0808">Transferase</keyword>
<dbReference type="InterPro" id="IPR001347">
    <property type="entry name" value="SIS_dom"/>
</dbReference>
<dbReference type="InterPro" id="IPR005855">
    <property type="entry name" value="GFAT"/>
</dbReference>
<dbReference type="NCBIfam" id="NF001484">
    <property type="entry name" value="PRK00331.1"/>
    <property type="match status" value="1"/>
</dbReference>
<feature type="initiator methionine" description="Removed" evidence="10">
    <location>
        <position position="1"/>
    </location>
</feature>
<dbReference type="CDD" id="cd05009">
    <property type="entry name" value="SIS_GlmS_GlmD_2"/>
    <property type="match status" value="1"/>
</dbReference>
<keyword evidence="6 10" id="KW-0032">Aminotransferase</keyword>
<evidence type="ECO:0000256" key="2">
    <source>
        <dbReference type="ARBA" id="ARBA00004496"/>
    </source>
</evidence>
<dbReference type="FunFam" id="3.60.20.10:FF:000006">
    <property type="entry name" value="Glutamine--fructose-6-phosphate aminotransferase [isomerizing]"/>
    <property type="match status" value="1"/>
</dbReference>
<proteinExistence type="inferred from homology"/>
<gene>
    <name evidence="10 13" type="primary">glmS</name>
    <name evidence="13" type="ORF">IAB19_05460</name>
</gene>
<evidence type="ECO:0000256" key="4">
    <source>
        <dbReference type="ARBA" id="ARBA00016090"/>
    </source>
</evidence>
<dbReference type="NCBIfam" id="TIGR01135">
    <property type="entry name" value="glmS"/>
    <property type="match status" value="1"/>
</dbReference>
<feature type="active site" description="For Fru-6P isomerization activity" evidence="10">
    <location>
        <position position="604"/>
    </location>
</feature>
<dbReference type="SUPFAM" id="SSF53697">
    <property type="entry name" value="SIS domain"/>
    <property type="match status" value="1"/>
</dbReference>
<dbReference type="CDD" id="cd05008">
    <property type="entry name" value="SIS_GlmS_GlmD_1"/>
    <property type="match status" value="1"/>
</dbReference>
<comment type="function">
    <text evidence="10">Catalyzes the first step in hexosamine metabolism, converting fructose-6P into glucosamine-6P using glutamine as a nitrogen source.</text>
</comment>
<dbReference type="GO" id="GO:0006047">
    <property type="term" value="P:UDP-N-acetylglucosamine metabolic process"/>
    <property type="evidence" value="ECO:0007669"/>
    <property type="project" value="TreeGrafter"/>
</dbReference>
<comment type="subcellular location">
    <subcellularLocation>
        <location evidence="2 10">Cytoplasm</location>
    </subcellularLocation>
</comment>
<dbReference type="Gene3D" id="3.40.50.10490">
    <property type="entry name" value="Glucose-6-phosphate isomerase like protein, domain 1"/>
    <property type="match status" value="2"/>
</dbReference>
<evidence type="ECO:0000259" key="11">
    <source>
        <dbReference type="PROSITE" id="PS51278"/>
    </source>
</evidence>
<dbReference type="CDD" id="cd00714">
    <property type="entry name" value="GFAT"/>
    <property type="match status" value="1"/>
</dbReference>
<feature type="domain" description="Glutamine amidotransferase type-2" evidence="11">
    <location>
        <begin position="2"/>
        <end position="217"/>
    </location>
</feature>
<feature type="domain" description="SIS" evidence="12">
    <location>
        <begin position="285"/>
        <end position="425"/>
    </location>
</feature>
<dbReference type="GO" id="GO:0006487">
    <property type="term" value="P:protein N-linked glycosylation"/>
    <property type="evidence" value="ECO:0007669"/>
    <property type="project" value="TreeGrafter"/>
</dbReference>
<protein>
    <recommendedName>
        <fullName evidence="4 10">Glutamine--fructose-6-phosphate aminotransferase [isomerizing]</fullName>
        <ecNumber evidence="3 10">2.6.1.16</ecNumber>
    </recommendedName>
    <alternativeName>
        <fullName evidence="10">D-fructose-6-phosphate amidotransferase</fullName>
    </alternativeName>
    <alternativeName>
        <fullName evidence="10">GFAT</fullName>
    </alternativeName>
    <alternativeName>
        <fullName evidence="10">Glucosamine-6-phosphate synthase</fullName>
    </alternativeName>
    <alternativeName>
        <fullName evidence="10">Hexosephosphate aminotransferase</fullName>
    </alternativeName>
    <alternativeName>
        <fullName evidence="10">L-glutamine--D-fructose-6-phosphate amidotransferase</fullName>
    </alternativeName>
</protein>
<dbReference type="Pfam" id="PF13522">
    <property type="entry name" value="GATase_6"/>
    <property type="match status" value="1"/>
</dbReference>
<dbReference type="Gene3D" id="3.60.20.10">
    <property type="entry name" value="Glutamine Phosphoribosylpyrophosphate, subunit 1, domain 1"/>
    <property type="match status" value="1"/>
</dbReference>
<feature type="domain" description="SIS" evidence="12">
    <location>
        <begin position="458"/>
        <end position="599"/>
    </location>
</feature>
<feature type="active site" description="Nucleophile; for GATase activity" evidence="10">
    <location>
        <position position="2"/>
    </location>
</feature>
<dbReference type="GO" id="GO:0005975">
    <property type="term" value="P:carbohydrate metabolic process"/>
    <property type="evidence" value="ECO:0007669"/>
    <property type="project" value="UniProtKB-UniRule"/>
</dbReference>
<dbReference type="PANTHER" id="PTHR10937:SF0">
    <property type="entry name" value="GLUTAMINE--FRUCTOSE-6-PHOSPHATE TRANSAMINASE (ISOMERIZING)"/>
    <property type="match status" value="1"/>
</dbReference>
<keyword evidence="8" id="KW-0677">Repeat</keyword>
<dbReference type="GO" id="GO:0097367">
    <property type="term" value="F:carbohydrate derivative binding"/>
    <property type="evidence" value="ECO:0007669"/>
    <property type="project" value="InterPro"/>
</dbReference>
<evidence type="ECO:0000259" key="12">
    <source>
        <dbReference type="PROSITE" id="PS51464"/>
    </source>
</evidence>
<dbReference type="InterPro" id="IPR017932">
    <property type="entry name" value="GATase_2_dom"/>
</dbReference>